<sequence>MYAIYLPFQIPNVTPAVRCSHFAHGDSWLTPPERKTRSQASTQAVLTSTPRAPLAGIPAVTQLRAQVDRGQIMEGAAPSRKEGRGSIRSSSFSRVVSTFPGISRTTLTGPGEDDAEEEDSDGTEAAPTPVRTFQGTRGTTLAKSNHPFSHQSGPFLLA</sequence>
<reference evidence="2" key="1">
    <citation type="submission" date="2021-03" db="EMBL/GenBank/DDBJ databases">
        <title>Draft genome sequence of rust myrtle Austropuccinia psidii MF-1, a brazilian biotype.</title>
        <authorList>
            <person name="Quecine M.C."/>
            <person name="Pachon D.M.R."/>
            <person name="Bonatelli M.L."/>
            <person name="Correr F.H."/>
            <person name="Franceschini L.M."/>
            <person name="Leite T.F."/>
            <person name="Margarido G.R.A."/>
            <person name="Almeida C.A."/>
            <person name="Ferrarezi J.A."/>
            <person name="Labate C.A."/>
        </authorList>
    </citation>
    <scope>NUCLEOTIDE SEQUENCE</scope>
    <source>
        <strain evidence="2">MF-1</strain>
    </source>
</reference>
<protein>
    <submittedName>
        <fullName evidence="2">Uncharacterized protein</fullName>
    </submittedName>
</protein>
<proteinExistence type="predicted"/>
<name>A0A9Q3IKM7_9BASI</name>
<dbReference type="EMBL" id="AVOT02049546">
    <property type="protein sequence ID" value="MBW0544718.1"/>
    <property type="molecule type" value="Genomic_DNA"/>
</dbReference>
<keyword evidence="3" id="KW-1185">Reference proteome</keyword>
<evidence type="ECO:0000313" key="3">
    <source>
        <dbReference type="Proteomes" id="UP000765509"/>
    </source>
</evidence>
<feature type="compositionally biased region" description="Low complexity" evidence="1">
    <location>
        <begin position="86"/>
        <end position="97"/>
    </location>
</feature>
<feature type="compositionally biased region" description="Acidic residues" evidence="1">
    <location>
        <begin position="111"/>
        <end position="122"/>
    </location>
</feature>
<dbReference type="AlphaFoldDB" id="A0A9Q3IKM7"/>
<gene>
    <name evidence="2" type="ORF">O181_084433</name>
</gene>
<dbReference type="Proteomes" id="UP000765509">
    <property type="component" value="Unassembled WGS sequence"/>
</dbReference>
<organism evidence="2 3">
    <name type="scientific">Austropuccinia psidii MF-1</name>
    <dbReference type="NCBI Taxonomy" id="1389203"/>
    <lineage>
        <taxon>Eukaryota</taxon>
        <taxon>Fungi</taxon>
        <taxon>Dikarya</taxon>
        <taxon>Basidiomycota</taxon>
        <taxon>Pucciniomycotina</taxon>
        <taxon>Pucciniomycetes</taxon>
        <taxon>Pucciniales</taxon>
        <taxon>Sphaerophragmiaceae</taxon>
        <taxon>Austropuccinia</taxon>
    </lineage>
</organism>
<feature type="region of interest" description="Disordered" evidence="1">
    <location>
        <begin position="71"/>
        <end position="158"/>
    </location>
</feature>
<accession>A0A9Q3IKM7</accession>
<evidence type="ECO:0000313" key="2">
    <source>
        <dbReference type="EMBL" id="MBW0544718.1"/>
    </source>
</evidence>
<comment type="caution">
    <text evidence="2">The sequence shown here is derived from an EMBL/GenBank/DDBJ whole genome shotgun (WGS) entry which is preliminary data.</text>
</comment>
<evidence type="ECO:0000256" key="1">
    <source>
        <dbReference type="SAM" id="MobiDB-lite"/>
    </source>
</evidence>
<feature type="compositionally biased region" description="Polar residues" evidence="1">
    <location>
        <begin position="131"/>
        <end position="152"/>
    </location>
</feature>